<accession>A0A3M7SM52</accession>
<proteinExistence type="predicted"/>
<keyword evidence="2" id="KW-1185">Reference proteome</keyword>
<dbReference type="AlphaFoldDB" id="A0A3M7SM52"/>
<protein>
    <submittedName>
        <fullName evidence="1">Uncharacterized protein</fullName>
    </submittedName>
</protein>
<name>A0A3M7SM52_BRAPC</name>
<dbReference type="EMBL" id="REGN01001130">
    <property type="protein sequence ID" value="RNA36755.1"/>
    <property type="molecule type" value="Genomic_DNA"/>
</dbReference>
<reference evidence="1 2" key="1">
    <citation type="journal article" date="2018" name="Sci. Rep.">
        <title>Genomic signatures of local adaptation to the degree of environmental predictability in rotifers.</title>
        <authorList>
            <person name="Franch-Gras L."/>
            <person name="Hahn C."/>
            <person name="Garcia-Roger E.M."/>
            <person name="Carmona M.J."/>
            <person name="Serra M."/>
            <person name="Gomez A."/>
        </authorList>
    </citation>
    <scope>NUCLEOTIDE SEQUENCE [LARGE SCALE GENOMIC DNA]</scope>
    <source>
        <strain evidence="1">HYR1</strain>
    </source>
</reference>
<sequence>MEAKIKNIKIVEALMSFGIIRIKNINEKRLKNIIPPEFIINLKSLIDNQLNSKCLEYIDDYQFEISPQTKKRFESFYSAQLFNKMYYLFNDPLIFANHDLDLNL</sequence>
<organism evidence="1 2">
    <name type="scientific">Brachionus plicatilis</name>
    <name type="common">Marine rotifer</name>
    <name type="synonym">Brachionus muelleri</name>
    <dbReference type="NCBI Taxonomy" id="10195"/>
    <lineage>
        <taxon>Eukaryota</taxon>
        <taxon>Metazoa</taxon>
        <taxon>Spiralia</taxon>
        <taxon>Gnathifera</taxon>
        <taxon>Rotifera</taxon>
        <taxon>Eurotatoria</taxon>
        <taxon>Monogononta</taxon>
        <taxon>Pseudotrocha</taxon>
        <taxon>Ploima</taxon>
        <taxon>Brachionidae</taxon>
        <taxon>Brachionus</taxon>
    </lineage>
</organism>
<dbReference type="Proteomes" id="UP000276133">
    <property type="component" value="Unassembled WGS sequence"/>
</dbReference>
<evidence type="ECO:0000313" key="2">
    <source>
        <dbReference type="Proteomes" id="UP000276133"/>
    </source>
</evidence>
<evidence type="ECO:0000313" key="1">
    <source>
        <dbReference type="EMBL" id="RNA36755.1"/>
    </source>
</evidence>
<gene>
    <name evidence="1" type="ORF">BpHYR1_041413</name>
</gene>
<comment type="caution">
    <text evidence="1">The sequence shown here is derived from an EMBL/GenBank/DDBJ whole genome shotgun (WGS) entry which is preliminary data.</text>
</comment>